<evidence type="ECO:0000313" key="3">
    <source>
        <dbReference type="Proteomes" id="UP000769528"/>
    </source>
</evidence>
<keyword evidence="1" id="KW-0812">Transmembrane</keyword>
<dbReference type="OrthoDB" id="272512at2759"/>
<proteinExistence type="predicted"/>
<name>A0A9P8TE60_9ASCO</name>
<evidence type="ECO:0000256" key="1">
    <source>
        <dbReference type="SAM" id="Phobius"/>
    </source>
</evidence>
<evidence type="ECO:0000313" key="2">
    <source>
        <dbReference type="EMBL" id="KAH3675499.1"/>
    </source>
</evidence>
<sequence>MEKYTQFRDKSTGISPFLPISRNNINVIGKSTDSKNILTNTVNLIFKSSLFTLRIIIITPFVLLSIILSFTLGYSNYFLKSLNRFILILSGLHSLEYSVQNLKLRNVSAQNFPKKNEMYFLNFSNPLDFLILSIISNTEFIILIPNSKGQLEEFNSFLKFVSKALCGFNDDIKGDPIKYKNLQDKTIYIFGEGTTSNGKSILPFSINQEQFNEFIFNLNNVSKINSLGIRISPTLTTPLETPLAVYIWRILSNWSFNYKVRLNLVDEKKPFETNLTKIRSSLGNNGKIKVLGNELTYMQKIQFIKSYKGPK</sequence>
<keyword evidence="3" id="KW-1185">Reference proteome</keyword>
<reference evidence="2" key="2">
    <citation type="submission" date="2021-01" db="EMBL/GenBank/DDBJ databases">
        <authorList>
            <person name="Schikora-Tamarit M.A."/>
        </authorList>
    </citation>
    <scope>NUCLEOTIDE SEQUENCE</scope>
    <source>
        <strain evidence="2">CBS6341</strain>
    </source>
</reference>
<keyword evidence="1" id="KW-1133">Transmembrane helix</keyword>
<reference evidence="2" key="1">
    <citation type="journal article" date="2021" name="Open Biol.">
        <title>Shared evolutionary footprints suggest mitochondrial oxidative damage underlies multiple complex I losses in fungi.</title>
        <authorList>
            <person name="Schikora-Tamarit M.A."/>
            <person name="Marcet-Houben M."/>
            <person name="Nosek J."/>
            <person name="Gabaldon T."/>
        </authorList>
    </citation>
    <scope>NUCLEOTIDE SEQUENCE</scope>
    <source>
        <strain evidence="2">CBS6341</strain>
    </source>
</reference>
<dbReference type="AlphaFoldDB" id="A0A9P8TE60"/>
<dbReference type="Proteomes" id="UP000769528">
    <property type="component" value="Unassembled WGS sequence"/>
</dbReference>
<feature type="transmembrane region" description="Helical" evidence="1">
    <location>
        <begin position="55"/>
        <end position="75"/>
    </location>
</feature>
<keyword evidence="1" id="KW-0472">Membrane</keyword>
<gene>
    <name evidence="2" type="ORF">WICMUC_002690</name>
</gene>
<dbReference type="EMBL" id="JAEUBF010000754">
    <property type="protein sequence ID" value="KAH3675499.1"/>
    <property type="molecule type" value="Genomic_DNA"/>
</dbReference>
<accession>A0A9P8TE60</accession>
<organism evidence="2 3">
    <name type="scientific">Wickerhamomyces mucosus</name>
    <dbReference type="NCBI Taxonomy" id="1378264"/>
    <lineage>
        <taxon>Eukaryota</taxon>
        <taxon>Fungi</taxon>
        <taxon>Dikarya</taxon>
        <taxon>Ascomycota</taxon>
        <taxon>Saccharomycotina</taxon>
        <taxon>Saccharomycetes</taxon>
        <taxon>Phaffomycetales</taxon>
        <taxon>Wickerhamomycetaceae</taxon>
        <taxon>Wickerhamomyces</taxon>
    </lineage>
</organism>
<comment type="caution">
    <text evidence="2">The sequence shown here is derived from an EMBL/GenBank/DDBJ whole genome shotgun (WGS) entry which is preliminary data.</text>
</comment>
<protein>
    <submittedName>
        <fullName evidence="2">Uncharacterized protein</fullName>
    </submittedName>
</protein>